<dbReference type="GO" id="GO:0016020">
    <property type="term" value="C:membrane"/>
    <property type="evidence" value="ECO:0007669"/>
    <property type="project" value="UniProtKB-SubCell"/>
</dbReference>
<feature type="transmembrane region" description="Helical" evidence="6">
    <location>
        <begin position="54"/>
        <end position="72"/>
    </location>
</feature>
<dbReference type="OrthoDB" id="9767361at2"/>
<protein>
    <submittedName>
        <fullName evidence="7">H+/Cl- antiporter ClcA/PII-like signaling protein</fullName>
    </submittedName>
</protein>
<comment type="subcellular location">
    <subcellularLocation>
        <location evidence="1">Membrane</location>
        <topology evidence="1">Multi-pass membrane protein</topology>
    </subcellularLocation>
</comment>
<dbReference type="EMBL" id="JACIDO010000001">
    <property type="protein sequence ID" value="MBB3934627.1"/>
    <property type="molecule type" value="Genomic_DNA"/>
</dbReference>
<dbReference type="Pfam" id="PF02641">
    <property type="entry name" value="DUF190"/>
    <property type="match status" value="1"/>
</dbReference>
<organism evidence="7 8">
    <name type="scientific">Aureimonas phyllosphaerae</name>
    <dbReference type="NCBI Taxonomy" id="1166078"/>
    <lineage>
        <taxon>Bacteria</taxon>
        <taxon>Pseudomonadati</taxon>
        <taxon>Pseudomonadota</taxon>
        <taxon>Alphaproteobacteria</taxon>
        <taxon>Hyphomicrobiales</taxon>
        <taxon>Aurantimonadaceae</taxon>
        <taxon>Aureimonas</taxon>
    </lineage>
</organism>
<reference evidence="7 8" key="1">
    <citation type="submission" date="2020-08" db="EMBL/GenBank/DDBJ databases">
        <title>Genomic Encyclopedia of Type Strains, Phase IV (KMG-IV): sequencing the most valuable type-strain genomes for metagenomic binning, comparative biology and taxonomic classification.</title>
        <authorList>
            <person name="Goeker M."/>
        </authorList>
    </citation>
    <scope>NUCLEOTIDE SEQUENCE [LARGE SCALE GENOMIC DNA]</scope>
    <source>
        <strain evidence="7 8">DSM 25024</strain>
    </source>
</reference>
<gene>
    <name evidence="7" type="ORF">GGR05_000738</name>
</gene>
<evidence type="ECO:0000256" key="3">
    <source>
        <dbReference type="ARBA" id="ARBA00022692"/>
    </source>
</evidence>
<dbReference type="AlphaFoldDB" id="A0A7W6BPP4"/>
<keyword evidence="4 6" id="KW-1133">Transmembrane helix</keyword>
<evidence type="ECO:0000313" key="8">
    <source>
        <dbReference type="Proteomes" id="UP000531216"/>
    </source>
</evidence>
<evidence type="ECO:0000256" key="2">
    <source>
        <dbReference type="ARBA" id="ARBA00010554"/>
    </source>
</evidence>
<dbReference type="PANTHER" id="PTHR43427:SF12">
    <property type="entry name" value="CHLORIDE TRANSPORTER"/>
    <property type="match status" value="1"/>
</dbReference>
<comment type="caution">
    <text evidence="7">The sequence shown here is derived from an EMBL/GenBank/DDBJ whole genome shotgun (WGS) entry which is preliminary data.</text>
</comment>
<feature type="transmembrane region" description="Helical" evidence="6">
    <location>
        <begin position="223"/>
        <end position="244"/>
    </location>
</feature>
<dbReference type="PRINTS" id="PR00762">
    <property type="entry name" value="CLCHANNEL"/>
</dbReference>
<dbReference type="Gene3D" id="1.10.3080.10">
    <property type="entry name" value="Clc chloride channel"/>
    <property type="match status" value="1"/>
</dbReference>
<feature type="transmembrane region" description="Helical" evidence="6">
    <location>
        <begin position="20"/>
        <end position="42"/>
    </location>
</feature>
<keyword evidence="8" id="KW-1185">Reference proteome</keyword>
<dbReference type="GO" id="GO:0015108">
    <property type="term" value="F:chloride transmembrane transporter activity"/>
    <property type="evidence" value="ECO:0007669"/>
    <property type="project" value="InterPro"/>
</dbReference>
<feature type="transmembrane region" description="Helical" evidence="6">
    <location>
        <begin position="391"/>
        <end position="411"/>
    </location>
</feature>
<dbReference type="PANTHER" id="PTHR43427">
    <property type="entry name" value="CHLORIDE CHANNEL PROTEIN CLC-E"/>
    <property type="match status" value="1"/>
</dbReference>
<dbReference type="InterPro" id="IPR001807">
    <property type="entry name" value="ClC"/>
</dbReference>
<proteinExistence type="inferred from homology"/>
<feature type="transmembrane region" description="Helical" evidence="6">
    <location>
        <begin position="357"/>
        <end position="379"/>
    </location>
</feature>
<dbReference type="SUPFAM" id="SSF54913">
    <property type="entry name" value="GlnB-like"/>
    <property type="match status" value="1"/>
</dbReference>
<dbReference type="CDD" id="cd03682">
    <property type="entry name" value="ClC_sycA_like"/>
    <property type="match status" value="1"/>
</dbReference>
<dbReference type="SUPFAM" id="SSF81340">
    <property type="entry name" value="Clc chloride channel"/>
    <property type="match status" value="1"/>
</dbReference>
<dbReference type="Pfam" id="PF00654">
    <property type="entry name" value="Voltage_CLC"/>
    <property type="match status" value="1"/>
</dbReference>
<dbReference type="InterPro" id="IPR003793">
    <property type="entry name" value="UPF0166"/>
</dbReference>
<dbReference type="RefSeq" id="WP_061934893.1">
    <property type="nucleotide sequence ID" value="NZ_FOOA01000001.1"/>
</dbReference>
<keyword evidence="5 6" id="KW-0472">Membrane</keyword>
<evidence type="ECO:0000256" key="4">
    <source>
        <dbReference type="ARBA" id="ARBA00022989"/>
    </source>
</evidence>
<feature type="transmembrane region" description="Helical" evidence="6">
    <location>
        <begin position="256"/>
        <end position="280"/>
    </location>
</feature>
<name>A0A7W6BPP4_9HYPH</name>
<dbReference type="InterPro" id="IPR015867">
    <property type="entry name" value="N-reg_PII/ATP_PRibTrfase_C"/>
</dbReference>
<dbReference type="InterPro" id="IPR011322">
    <property type="entry name" value="N-reg_PII-like_a/b"/>
</dbReference>
<evidence type="ECO:0000256" key="1">
    <source>
        <dbReference type="ARBA" id="ARBA00004141"/>
    </source>
</evidence>
<comment type="similarity">
    <text evidence="2">Belongs to the UPF0166 family.</text>
</comment>
<dbReference type="InterPro" id="IPR014743">
    <property type="entry name" value="Cl-channel_core"/>
</dbReference>
<feature type="transmembrane region" description="Helical" evidence="6">
    <location>
        <begin position="146"/>
        <end position="171"/>
    </location>
</feature>
<dbReference type="InterPro" id="IPR050368">
    <property type="entry name" value="ClC-type_chloride_channel"/>
</dbReference>
<accession>A0A7W6BPP4</accession>
<evidence type="ECO:0000256" key="6">
    <source>
        <dbReference type="SAM" id="Phobius"/>
    </source>
</evidence>
<keyword evidence="3 6" id="KW-0812">Transmembrane</keyword>
<evidence type="ECO:0000256" key="5">
    <source>
        <dbReference type="ARBA" id="ARBA00023136"/>
    </source>
</evidence>
<feature type="transmembrane region" description="Helical" evidence="6">
    <location>
        <begin position="335"/>
        <end position="351"/>
    </location>
</feature>
<dbReference type="Proteomes" id="UP000531216">
    <property type="component" value="Unassembled WGS sequence"/>
</dbReference>
<sequence>MPPNALATRTLQAIVLAKWVLLVLPMAAAVGSACALFLWALDVATKARFETPDLFYWLPVAGLAVGLAYHWFGRSAEGGNNLIVEQIHEPGGGVPLRMAPLILVSTVVTHLFGGSAGREGTAVQLGGSLASAFGKAMRLGQKEVRLLLMAGIAAGFGAVFGTPIAGAIFALEVLTVGRIQYEALVPCLVAAVVGDWVCLQWGIEHTHFLIGFGDGMQGFRLDILLFAQVALAGVAFGLVSQFFAESLHAVQGLVKRILPFAPLRPVLGGLLLIGLVYVLGTREYLGLGVWSPNPADATISGFFDPARSNEWAWAWKLLFTVVTLGCGFKGGEVTPLFFIGAGLGSAIGHAIGAPVDLFAGIGFVAVFAGASNTPIACTIMGIELFGAENAVYIATACFLAYVFSGHSGIYLSQRVGVPKIDHGFLPPDVSLREVRTIGRPTPDFSLPGRRRAARVAEPLSFTPSTGTDMTHSHHLSPSDIGMLRIYLKPGDKASGSGRFALWGGKPLYRELVLLAKKAGIMNAIAHHTHYGYSNHGVAQEPSGEYSNPELTMCVELVGHRPVLETFCREHGSLLRDKVIVFKHIEHWTVGEGDESLEETTVAEDGAAGPIPQIG</sequence>
<feature type="transmembrane region" description="Helical" evidence="6">
    <location>
        <begin position="311"/>
        <end position="328"/>
    </location>
</feature>
<feature type="transmembrane region" description="Helical" evidence="6">
    <location>
        <begin position="183"/>
        <end position="203"/>
    </location>
</feature>
<dbReference type="Gene3D" id="3.30.70.120">
    <property type="match status" value="1"/>
</dbReference>
<evidence type="ECO:0000313" key="7">
    <source>
        <dbReference type="EMBL" id="MBB3934627.1"/>
    </source>
</evidence>